<dbReference type="EMBL" id="JAGINU010000001">
    <property type="protein sequence ID" value="MBP2366182.1"/>
    <property type="molecule type" value="Genomic_DNA"/>
</dbReference>
<comment type="caution">
    <text evidence="8">The sequence shown here is derived from an EMBL/GenBank/DDBJ whole genome shotgun (WGS) entry which is preliminary data.</text>
</comment>
<dbReference type="Pfam" id="PF02776">
    <property type="entry name" value="TPP_enzyme_N"/>
    <property type="match status" value="1"/>
</dbReference>
<dbReference type="InterPro" id="IPR012000">
    <property type="entry name" value="Thiamin_PyroP_enz_cen_dom"/>
</dbReference>
<evidence type="ECO:0000259" key="6">
    <source>
        <dbReference type="Pfam" id="PF02775"/>
    </source>
</evidence>
<dbReference type="InterPro" id="IPR011766">
    <property type="entry name" value="TPP_enzyme_TPP-bd"/>
</dbReference>
<evidence type="ECO:0000256" key="1">
    <source>
        <dbReference type="ARBA" id="ARBA00001964"/>
    </source>
</evidence>
<dbReference type="InterPro" id="IPR029061">
    <property type="entry name" value="THDP-binding"/>
</dbReference>
<dbReference type="CDD" id="cd07035">
    <property type="entry name" value="TPP_PYR_POX_like"/>
    <property type="match status" value="1"/>
</dbReference>
<accession>A0ABS4VQI3</accession>
<evidence type="ECO:0000313" key="8">
    <source>
        <dbReference type="EMBL" id="MBP2366182.1"/>
    </source>
</evidence>
<feature type="domain" description="Thiamine pyrophosphate enzyme N-terminal TPP-binding" evidence="7">
    <location>
        <begin position="1"/>
        <end position="114"/>
    </location>
</feature>
<reference evidence="8 9" key="1">
    <citation type="submission" date="2021-03" db="EMBL/GenBank/DDBJ databases">
        <title>Sequencing the genomes of 1000 actinobacteria strains.</title>
        <authorList>
            <person name="Klenk H.-P."/>
        </authorList>
    </citation>
    <scope>NUCLEOTIDE SEQUENCE [LARGE SCALE GENOMIC DNA]</scope>
    <source>
        <strain evidence="8 9">DSM 45256</strain>
    </source>
</reference>
<feature type="domain" description="Thiamine pyrophosphate enzyme TPP-binding" evidence="6">
    <location>
        <begin position="390"/>
        <end position="523"/>
    </location>
</feature>
<protein>
    <submittedName>
        <fullName evidence="8">Thiamine pyrophosphate-dependent acetolactate synthase large subunit-like protein</fullName>
    </submittedName>
</protein>
<dbReference type="CDD" id="cd00568">
    <property type="entry name" value="TPP_enzymes"/>
    <property type="match status" value="1"/>
</dbReference>
<proteinExistence type="inferred from homology"/>
<sequence>MKVYETIAAALASHGVRTVFGLMGDGNLKLLPELAEAHGVRVIGARHEAGAVAMADGFSRSSGRVGVCTFTQGPGLTNALTALITAQRGGTPMVVLAGDTPTGVRGLPQDIDQAPFWAAAGIAVQELTPETAEAAVAEAFRRARVERRPIALNLPTDLQEQQCPPHGDAVAPLPVPVPAPTTQEDLDPALDVIAAARRPVVIGGRGAVAADARDDLVAFADHIGALLATSLPANSWFRGHPFDVGIAGGFASELGRRLLREADCVIAFGASLNHFTTRGGGLFAPGTPVVQVDVDPSAFGRYVPVRAGLVGDAGDVARALRERLAPRPGVRTDALAAEIAEAVVPPADESGPDGMDPRLVSRAIAGLVAPDRTLVVDGGHFMGFPSMEIGVLDPSHYVFTLDFGSIGLGIGAAVGAAVARPDRTTVVAVGDGGLLMSLGELDTAVRYRLPVIVVVYNDRALGAEMHFLRMSGIPDELSRFETPPLDAVARSMGARGHAVGSLEELEALRPQLADLDGPVLLDCRITDGVRAGWLEEAFQRGTH</sequence>
<dbReference type="Pfam" id="PF00205">
    <property type="entry name" value="TPP_enzyme_M"/>
    <property type="match status" value="1"/>
</dbReference>
<dbReference type="PANTHER" id="PTHR18968:SF166">
    <property type="entry name" value="2-HYDROXYACYL-COA LYASE 2"/>
    <property type="match status" value="1"/>
</dbReference>
<dbReference type="InterPro" id="IPR029035">
    <property type="entry name" value="DHS-like_NAD/FAD-binding_dom"/>
</dbReference>
<dbReference type="SUPFAM" id="SSF52518">
    <property type="entry name" value="Thiamin diphosphate-binding fold (THDP-binding)"/>
    <property type="match status" value="2"/>
</dbReference>
<gene>
    <name evidence="8" type="ORF">JOF36_001878</name>
</gene>
<dbReference type="InterPro" id="IPR045229">
    <property type="entry name" value="TPP_enz"/>
</dbReference>
<evidence type="ECO:0000259" key="7">
    <source>
        <dbReference type="Pfam" id="PF02776"/>
    </source>
</evidence>
<evidence type="ECO:0000313" key="9">
    <source>
        <dbReference type="Proteomes" id="UP001519295"/>
    </source>
</evidence>
<dbReference type="Gene3D" id="3.40.50.970">
    <property type="match status" value="2"/>
</dbReference>
<keyword evidence="3 4" id="KW-0786">Thiamine pyrophosphate</keyword>
<name>A0ABS4VQI3_9PSEU</name>
<keyword evidence="9" id="KW-1185">Reference proteome</keyword>
<organism evidence="8 9">
    <name type="scientific">Pseudonocardia parietis</name>
    <dbReference type="NCBI Taxonomy" id="570936"/>
    <lineage>
        <taxon>Bacteria</taxon>
        <taxon>Bacillati</taxon>
        <taxon>Actinomycetota</taxon>
        <taxon>Actinomycetes</taxon>
        <taxon>Pseudonocardiales</taxon>
        <taxon>Pseudonocardiaceae</taxon>
        <taxon>Pseudonocardia</taxon>
    </lineage>
</organism>
<evidence type="ECO:0000256" key="2">
    <source>
        <dbReference type="ARBA" id="ARBA00007812"/>
    </source>
</evidence>
<dbReference type="Proteomes" id="UP001519295">
    <property type="component" value="Unassembled WGS sequence"/>
</dbReference>
<feature type="domain" description="Thiamine pyrophosphate enzyme central" evidence="5">
    <location>
        <begin position="187"/>
        <end position="320"/>
    </location>
</feature>
<dbReference type="Pfam" id="PF02775">
    <property type="entry name" value="TPP_enzyme_C"/>
    <property type="match status" value="1"/>
</dbReference>
<dbReference type="SUPFAM" id="SSF52467">
    <property type="entry name" value="DHS-like NAD/FAD-binding domain"/>
    <property type="match status" value="1"/>
</dbReference>
<dbReference type="Gene3D" id="3.40.50.1220">
    <property type="entry name" value="TPP-binding domain"/>
    <property type="match status" value="1"/>
</dbReference>
<evidence type="ECO:0000259" key="5">
    <source>
        <dbReference type="Pfam" id="PF00205"/>
    </source>
</evidence>
<evidence type="ECO:0000256" key="4">
    <source>
        <dbReference type="RuleBase" id="RU362132"/>
    </source>
</evidence>
<dbReference type="RefSeq" id="WP_210026193.1">
    <property type="nucleotide sequence ID" value="NZ_JAGINU010000001.1"/>
</dbReference>
<dbReference type="PANTHER" id="PTHR18968">
    <property type="entry name" value="THIAMINE PYROPHOSPHATE ENZYMES"/>
    <property type="match status" value="1"/>
</dbReference>
<evidence type="ECO:0000256" key="3">
    <source>
        <dbReference type="ARBA" id="ARBA00023052"/>
    </source>
</evidence>
<comment type="similarity">
    <text evidence="2 4">Belongs to the TPP enzyme family.</text>
</comment>
<dbReference type="InterPro" id="IPR012001">
    <property type="entry name" value="Thiamin_PyroP_enz_TPP-bd_dom"/>
</dbReference>
<comment type="cofactor">
    <cofactor evidence="1">
        <name>thiamine diphosphate</name>
        <dbReference type="ChEBI" id="CHEBI:58937"/>
    </cofactor>
</comment>